<gene>
    <name evidence="2" type="ORF">GOP47_0012207</name>
</gene>
<keyword evidence="3" id="KW-1185">Reference proteome</keyword>
<name>A0A9D4ZGN3_ADICA</name>
<sequence>MDIHPSGFPGLVGPEGGDFSHFDFSSHFRVLPSNGSADTPCPSHEALAVRSHLQSLHLQASPSNNVTPRLSQPLRIRDDNGKNHNSGSGKVGSPRTHVLSDPALPLLGSPPSKRLSHSISSPARLPLEEVKDDEGQPELLDDQVQGYNSFVGGYKWLWVCLASWK</sequence>
<comment type="caution">
    <text evidence="2">The sequence shown here is derived from an EMBL/GenBank/DDBJ whole genome shotgun (WGS) entry which is preliminary data.</text>
</comment>
<feature type="compositionally biased region" description="Polar residues" evidence="1">
    <location>
        <begin position="59"/>
        <end position="70"/>
    </location>
</feature>
<reference evidence="2" key="1">
    <citation type="submission" date="2021-01" db="EMBL/GenBank/DDBJ databases">
        <title>Adiantum capillus-veneris genome.</title>
        <authorList>
            <person name="Fang Y."/>
            <person name="Liao Q."/>
        </authorList>
    </citation>
    <scope>NUCLEOTIDE SEQUENCE</scope>
    <source>
        <strain evidence="2">H3</strain>
        <tissue evidence="2">Leaf</tissue>
    </source>
</reference>
<dbReference type="EMBL" id="JABFUD020000012">
    <property type="protein sequence ID" value="KAI5072101.1"/>
    <property type="molecule type" value="Genomic_DNA"/>
</dbReference>
<evidence type="ECO:0000313" key="3">
    <source>
        <dbReference type="Proteomes" id="UP000886520"/>
    </source>
</evidence>
<dbReference type="Proteomes" id="UP000886520">
    <property type="component" value="Chromosome 12"/>
</dbReference>
<protein>
    <submittedName>
        <fullName evidence="2">Uncharacterized protein</fullName>
    </submittedName>
</protein>
<organism evidence="2 3">
    <name type="scientific">Adiantum capillus-veneris</name>
    <name type="common">Maidenhair fern</name>
    <dbReference type="NCBI Taxonomy" id="13818"/>
    <lineage>
        <taxon>Eukaryota</taxon>
        <taxon>Viridiplantae</taxon>
        <taxon>Streptophyta</taxon>
        <taxon>Embryophyta</taxon>
        <taxon>Tracheophyta</taxon>
        <taxon>Polypodiopsida</taxon>
        <taxon>Polypodiidae</taxon>
        <taxon>Polypodiales</taxon>
        <taxon>Pteridineae</taxon>
        <taxon>Pteridaceae</taxon>
        <taxon>Vittarioideae</taxon>
        <taxon>Adiantum</taxon>
    </lineage>
</organism>
<accession>A0A9D4ZGN3</accession>
<dbReference type="OrthoDB" id="1977899at2759"/>
<evidence type="ECO:0000256" key="1">
    <source>
        <dbReference type="SAM" id="MobiDB-lite"/>
    </source>
</evidence>
<dbReference type="AlphaFoldDB" id="A0A9D4ZGN3"/>
<proteinExistence type="predicted"/>
<evidence type="ECO:0000313" key="2">
    <source>
        <dbReference type="EMBL" id="KAI5072101.1"/>
    </source>
</evidence>
<feature type="region of interest" description="Disordered" evidence="1">
    <location>
        <begin position="59"/>
        <end position="135"/>
    </location>
</feature>